<accession>A0ABT4B5I6</accession>
<evidence type="ECO:0000256" key="1">
    <source>
        <dbReference type="SAM" id="MobiDB-lite"/>
    </source>
</evidence>
<dbReference type="EMBL" id="JAPNTZ010000010">
    <property type="protein sequence ID" value="MCY1141757.1"/>
    <property type="molecule type" value="Genomic_DNA"/>
</dbReference>
<feature type="signal peptide" evidence="2">
    <location>
        <begin position="1"/>
        <end position="23"/>
    </location>
</feature>
<keyword evidence="4" id="KW-1185">Reference proteome</keyword>
<evidence type="ECO:0000256" key="2">
    <source>
        <dbReference type="SAM" id="SignalP"/>
    </source>
</evidence>
<gene>
    <name evidence="3" type="ORF">OWR29_27485</name>
</gene>
<evidence type="ECO:0000313" key="3">
    <source>
        <dbReference type="EMBL" id="MCY1141757.1"/>
    </source>
</evidence>
<dbReference type="Proteomes" id="UP001151002">
    <property type="component" value="Unassembled WGS sequence"/>
</dbReference>
<protein>
    <submittedName>
        <fullName evidence="3">Uncharacterized protein</fullName>
    </submittedName>
</protein>
<dbReference type="RefSeq" id="WP_267566159.1">
    <property type="nucleotide sequence ID" value="NZ_JAPNTZ010000010.1"/>
</dbReference>
<evidence type="ECO:0000313" key="4">
    <source>
        <dbReference type="Proteomes" id="UP001151002"/>
    </source>
</evidence>
<keyword evidence="2" id="KW-0732">Signal</keyword>
<sequence>MRVIATTGFAVLAGLTFAGPAQASASTDAKPGASQTQESWGRDRVVGYYRTLGACALAGRVGQHFDRWDYFNCDPVRVGFHRGVFALEVEQRVRLGHGHAPVVKPSGVKGDNGYGGKDKPAKNNGVKDDGYGGKDNGTKDDGVKDDDAKDGYGAKK</sequence>
<name>A0ABT4B5I6_9ACTN</name>
<organism evidence="3 4">
    <name type="scientific">Paractinoplanes pyxinae</name>
    <dbReference type="NCBI Taxonomy" id="2997416"/>
    <lineage>
        <taxon>Bacteria</taxon>
        <taxon>Bacillati</taxon>
        <taxon>Actinomycetota</taxon>
        <taxon>Actinomycetes</taxon>
        <taxon>Micromonosporales</taxon>
        <taxon>Micromonosporaceae</taxon>
        <taxon>Paractinoplanes</taxon>
    </lineage>
</organism>
<feature type="chain" id="PRO_5046625724" evidence="2">
    <location>
        <begin position="24"/>
        <end position="156"/>
    </location>
</feature>
<feature type="region of interest" description="Disordered" evidence="1">
    <location>
        <begin position="97"/>
        <end position="156"/>
    </location>
</feature>
<proteinExistence type="predicted"/>
<reference evidence="3" key="1">
    <citation type="submission" date="2022-11" db="EMBL/GenBank/DDBJ databases">
        <authorList>
            <person name="Somphong A."/>
            <person name="Phongsopitanun W."/>
        </authorList>
    </citation>
    <scope>NUCLEOTIDE SEQUENCE</scope>
    <source>
        <strain evidence="3">Pm04-4</strain>
    </source>
</reference>
<feature type="compositionally biased region" description="Basic and acidic residues" evidence="1">
    <location>
        <begin position="116"/>
        <end position="156"/>
    </location>
</feature>
<comment type="caution">
    <text evidence="3">The sequence shown here is derived from an EMBL/GenBank/DDBJ whole genome shotgun (WGS) entry which is preliminary data.</text>
</comment>